<gene>
    <name evidence="6" type="ORF">BSL78_00605</name>
</gene>
<dbReference type="InterPro" id="IPR007853">
    <property type="entry name" value="Znf_DNL-typ"/>
</dbReference>
<dbReference type="PANTHER" id="PTHR20922">
    <property type="entry name" value="DNL-TYPE ZINC FINGER PROTEIN"/>
    <property type="match status" value="1"/>
</dbReference>
<proteinExistence type="predicted"/>
<name>A0A2G8LQ88_STIJA</name>
<protein>
    <recommendedName>
        <fullName evidence="5">DNL-type domain-containing protein</fullName>
    </recommendedName>
</protein>
<sequence length="188" mass="20758">MQVSLVLRSRIPLYGKCLLSVHGRESMAAVVRCLKSYHGLMHTSLTNCMDHIHAPHLKHFKPLASHKWISNRRSLFCSNTLADSSNGKDAKPAVGKIDESHRYLLSFTCKVCATRMSRTISKVAYSKGVVVVKCTGCSNLHLIADNLGWFEDGGTNIEKILAAKGESVKRSLSEESIEVTPEEEQTSS</sequence>
<dbReference type="PANTHER" id="PTHR20922:SF13">
    <property type="entry name" value="DNL-TYPE ZINC FINGER PROTEIN"/>
    <property type="match status" value="1"/>
</dbReference>
<dbReference type="PROSITE" id="PS51501">
    <property type="entry name" value="ZF_DNL"/>
    <property type="match status" value="1"/>
</dbReference>
<dbReference type="InterPro" id="IPR024158">
    <property type="entry name" value="Mt_import_TIM15"/>
</dbReference>
<evidence type="ECO:0000256" key="4">
    <source>
        <dbReference type="PROSITE-ProRule" id="PRU00834"/>
    </source>
</evidence>
<dbReference type="AlphaFoldDB" id="A0A2G8LQ88"/>
<evidence type="ECO:0000313" key="6">
    <source>
        <dbReference type="EMBL" id="PIK62405.1"/>
    </source>
</evidence>
<dbReference type="Proteomes" id="UP000230750">
    <property type="component" value="Unassembled WGS sequence"/>
</dbReference>
<evidence type="ECO:0000256" key="2">
    <source>
        <dbReference type="ARBA" id="ARBA00022771"/>
    </source>
</evidence>
<feature type="domain" description="DNL-type" evidence="5">
    <location>
        <begin position="98"/>
        <end position="188"/>
    </location>
</feature>
<dbReference type="GO" id="GO:0050821">
    <property type="term" value="P:protein stabilization"/>
    <property type="evidence" value="ECO:0007669"/>
    <property type="project" value="TreeGrafter"/>
</dbReference>
<dbReference type="GO" id="GO:0051087">
    <property type="term" value="F:protein-folding chaperone binding"/>
    <property type="evidence" value="ECO:0007669"/>
    <property type="project" value="TreeGrafter"/>
</dbReference>
<evidence type="ECO:0000259" key="5">
    <source>
        <dbReference type="PROSITE" id="PS51501"/>
    </source>
</evidence>
<reference evidence="6 7" key="1">
    <citation type="journal article" date="2017" name="PLoS Biol.">
        <title>The sea cucumber genome provides insights into morphological evolution and visceral regeneration.</title>
        <authorList>
            <person name="Zhang X."/>
            <person name="Sun L."/>
            <person name="Yuan J."/>
            <person name="Sun Y."/>
            <person name="Gao Y."/>
            <person name="Zhang L."/>
            <person name="Li S."/>
            <person name="Dai H."/>
            <person name="Hamel J.F."/>
            <person name="Liu C."/>
            <person name="Yu Y."/>
            <person name="Liu S."/>
            <person name="Lin W."/>
            <person name="Guo K."/>
            <person name="Jin S."/>
            <person name="Xu P."/>
            <person name="Storey K.B."/>
            <person name="Huan P."/>
            <person name="Zhang T."/>
            <person name="Zhou Y."/>
            <person name="Zhang J."/>
            <person name="Lin C."/>
            <person name="Li X."/>
            <person name="Xing L."/>
            <person name="Huo D."/>
            <person name="Sun M."/>
            <person name="Wang L."/>
            <person name="Mercier A."/>
            <person name="Li F."/>
            <person name="Yang H."/>
            <person name="Xiang J."/>
        </authorList>
    </citation>
    <scope>NUCLEOTIDE SEQUENCE [LARGE SCALE GENOMIC DNA]</scope>
    <source>
        <strain evidence="6">Shaxun</strain>
        <tissue evidence="6">Muscle</tissue>
    </source>
</reference>
<dbReference type="EMBL" id="MRZV01000012">
    <property type="protein sequence ID" value="PIK62405.1"/>
    <property type="molecule type" value="Genomic_DNA"/>
</dbReference>
<dbReference type="GO" id="GO:0005739">
    <property type="term" value="C:mitochondrion"/>
    <property type="evidence" value="ECO:0007669"/>
    <property type="project" value="TreeGrafter"/>
</dbReference>
<dbReference type="OrthoDB" id="512667at2759"/>
<evidence type="ECO:0000256" key="3">
    <source>
        <dbReference type="ARBA" id="ARBA00022833"/>
    </source>
</evidence>
<evidence type="ECO:0000313" key="7">
    <source>
        <dbReference type="Proteomes" id="UP000230750"/>
    </source>
</evidence>
<evidence type="ECO:0000256" key="1">
    <source>
        <dbReference type="ARBA" id="ARBA00022723"/>
    </source>
</evidence>
<dbReference type="GO" id="GO:0006457">
    <property type="term" value="P:protein folding"/>
    <property type="evidence" value="ECO:0007669"/>
    <property type="project" value="TreeGrafter"/>
</dbReference>
<dbReference type="GO" id="GO:0030150">
    <property type="term" value="P:protein import into mitochondrial matrix"/>
    <property type="evidence" value="ECO:0007669"/>
    <property type="project" value="TreeGrafter"/>
</dbReference>
<accession>A0A2G8LQ88</accession>
<organism evidence="6 7">
    <name type="scientific">Stichopus japonicus</name>
    <name type="common">Sea cucumber</name>
    <dbReference type="NCBI Taxonomy" id="307972"/>
    <lineage>
        <taxon>Eukaryota</taxon>
        <taxon>Metazoa</taxon>
        <taxon>Echinodermata</taxon>
        <taxon>Eleutherozoa</taxon>
        <taxon>Echinozoa</taxon>
        <taxon>Holothuroidea</taxon>
        <taxon>Aspidochirotacea</taxon>
        <taxon>Aspidochirotida</taxon>
        <taxon>Stichopodidae</taxon>
        <taxon>Apostichopus</taxon>
    </lineage>
</organism>
<keyword evidence="2 4" id="KW-0863">Zinc-finger</keyword>
<dbReference type="GO" id="GO:0008270">
    <property type="term" value="F:zinc ion binding"/>
    <property type="evidence" value="ECO:0007669"/>
    <property type="project" value="UniProtKB-KW"/>
</dbReference>
<dbReference type="Pfam" id="PF05180">
    <property type="entry name" value="zf-DNL"/>
    <property type="match status" value="1"/>
</dbReference>
<dbReference type="STRING" id="307972.A0A2G8LQ88"/>
<keyword evidence="3" id="KW-0862">Zinc</keyword>
<comment type="caution">
    <text evidence="6">The sequence shown here is derived from an EMBL/GenBank/DDBJ whole genome shotgun (WGS) entry which is preliminary data.</text>
</comment>
<keyword evidence="7" id="KW-1185">Reference proteome</keyword>
<keyword evidence="1" id="KW-0479">Metal-binding</keyword>